<keyword evidence="7 11" id="KW-0833">Ubl conjugation pathway</keyword>
<dbReference type="InterPro" id="IPR010314">
    <property type="entry name" value="E3_Ub_ligase_DUF913"/>
</dbReference>
<keyword evidence="15" id="KW-1185">Reference proteome</keyword>
<accession>A0A1C7NS81</accession>
<evidence type="ECO:0000313" key="14">
    <source>
        <dbReference type="EMBL" id="OBZ91840.1"/>
    </source>
</evidence>
<protein>
    <recommendedName>
        <fullName evidence="4">HECT-type E3 ubiquitin transferase</fullName>
        <ecNumber evidence="4">2.3.2.26</ecNumber>
    </recommendedName>
</protein>
<evidence type="ECO:0000256" key="8">
    <source>
        <dbReference type="ARBA" id="ARBA00022816"/>
    </source>
</evidence>
<sequence>MKITRTPIRKSPPLPTSLATIVEHLVNDDPHQIKEYANQLDIWIYPRGDLFQFVTVLNRFDSILERVCEDYQLKYIQRHPFDQETKEMVLAILRFSKILFENCTNRNLYNSYEHLNTMLNTTDIDILEAVLRLMLKPAQRVNNPKAIQSSFIAHQDKITELARGSVKDLIEGKQNKDRVTMSFYRTEEKQEGLQTIDISLSQKTDRELFWELVEQYRIPNDYHFELLNKIRIANHRQEPTAQKQLLIIRFIALVIMAHTMSETIAQNRVFIYEPHLVSQIAQLVSYNNNNIPIDVQTYALYALDGIARHRTKVTEVLASFNASANHGILLHILRQLVQPDSAYTVEFLDALFTLLSFLLQTTAGSTMLMSAGIMSTLVQIMNRPPIHTTIYPKALIKVVGLLDTIMNHASTAFSSFCSANGLDILLKMIQTQVDQSIQSTPSPDNLTLIKNALRFLIRMMESSDTAEGLRNLVESSLPKTMMQVMEHQAVFGPSVFSLIIHVSTTFIHNEPTSLSVLQELHLPQTFLSTFASYEEPNYEVLMAAVHAFGAICLNSTGLDMFRRQNPLPHFFQLMTSPTFVSNSFDVSSVTALGTTMDELIRHQPGLKVDVFKCANQLLQQVIEAGHLEQGKPQDDSHCLANKRATEDVKSDCLLLGYVDLVARFLEGFLRNSENIKEFIAYGGPELLLRYYSLPNLPYDFSVTHAFDSLGYVFRVIADVSPMSVAMLIAKRVYETSRFIFTDLNLKQSLVYAAIQHPESADANALFKKFSVLFGYIGVLSTVLASTVLTNPRNSVKMVEWCIQEKEYGDMILLLGDIHRTMVWQNILLRNSVPKSWYTLKPKEGDPEVDLNDPQVINVRRFRLLLSEIPPALMPVLQGLIKVSVSRRNLASAELSLRTRARLVARGVAFIFKTSLEYMEPDAPDCQYEYYASMLSLISMLLLDDRSRMALETPIAFAFQSEGSLDILLDTLLPQFWERAERMLADPNRDETLLERIHTCIELLLAILNHLGCPKLLHNSPHTQILTRRSSSNDDMEDDFESSRPLNPYYWIAYMRLRFTCLFDYLSSPMLFQHSRHVIHSLLRCITQNLKQEGERPNKKSTNKSSEHESANRQALIAMGFEPSMVDHALHMFGFGLCALDYLFSRNLVQHPVGSGPPQLQISPLLQSSNPLTGPEFEAGLRILVNLWYDRDLATEALDEHNNLARAVESLAAHEPSAIRVPITATTSAVEEGHTSNEVVEDDDDEDYEDIDSSEEEEEDTSSFGGHYGHFSCKDGSKQSQKILSQLIEARTRIRAQLPSILANLVDNRSDIDFEIRDVMAVCCCGDPDQLVQNTRQTFKLFFGNMELNETDKRTMFESSIHKIRIFALMLREPAMQGVMSLLITTMADYMDWFEFLDLMIQYPKFSDPKWLTTLSLILEVGLAQSDEPKELAEENASPSIVTPETRQTLMNYCIDLLKMDTLSQDNLIAILRIIVRLTKHHAAAVQFVELGGLVALFMRPSRSLESLKVQQTYILMILRHIIESKEVLNHCMREWFAFWFTVPSARFLDVAAFIGHNSSLALRDPDVFLDVSAELYHLCDTKSATTNDPNKRLCYIATNRESSKMMIQQDMKAIEAASTCSSMVVHFLLNQLIEQQEQKVATDKSMAYTGFLLQCLFELVSSYTSCKFDIIRFSETQEKKKNTVLFKLLNQLLPYNAIHTSTDQERKKQGVSMWIGSLLVGMCYDATQTDQQAPSIVPIRQYVLEVVADSFRNALEFRESTMVRYNHYFTLAELCHRLLNARPSSIQPSLNVKEDTVMAMAQLMLEKEFVRLLVSVITDVDVNYPHAKLILNSVLRPLEQLTKLAIRMDRARLKSHIDLDAASEVIQQVERHVSPPHVEEEEEEEEMYIPMDTDEDSEAAEEEMNDLYRNSSLAMFDGTALEEGTSEDEFEEDDIEMASSGEEIIEDESDSDMEYETVSELEEGEEEDEEEDVDSQSESEDQEMEDLMRSHRYHHSDTETDEEEEDGDSLDDQTDASDDSETESDSDTSSMYSSSEYNSSNESLNSDRSESVHSEATRGDTGWHTEEDGLLTDRRHGHHHHRHHHHHRRHREHITAEIIDGDEDDMDIDLLDEDEDSDELNQEELEDMERNLELFHSGGGQRSGSQSLMNSAVHGALNDNSGNNTGRSADRDNVILHPLLHSAATPTIGIVATTDPSAIGPETAILSGANSHHLQAYEDIIGGSAVRILEDLLSQQRSQQQRIDNNASNPTDSAAPKDVSDESKDTLSLLKDFQPMQTTDRWSQEVQMVYISSVASSRATKLKGALIERLIEKAKKEGKDLAEVKADDPVEARQEEEEDSDFGEVVFEIETDEQPRERVTVMIHGEEVDITGTNIDVEFLEALPDDLRAEVYSQQMAERRPSIQSMDEDEISPEFLAALPSDIRQEVLDTTERYRQRQQQQEEANRNQPDVSRNLASDSNGQENDPSHPNLGMATLNLNSNARNNDVSGGPDPSQNTNYTTWRIGGGVTRIQDGQRNEFAATDMPATSSGFRSEAAGRKALLHRDAVRIVNRNQLASLARLLFVPQSISKALLNRLLLNLCENSKTRNDLLALLVSILHEGSTDLASVDSTFMHLNNPKGNRVKTENETSEPNENVPNLITQRCLEILYYVITWNDRSFAYFLTDPDQTKKRRHSTGNGNRKKTNKSSSSPILILIGLLDRPAFLQNTTLMEQLMNLLAITCRPVPSIARKYKEKTDPSKKEDNDKKSHHHRHTLQPPHIPEEYLQKIVSVLSMGECSSHTFQYTLSVLSHLAPLEGALDIMIDSLCRTANQSGQQIMIDLGQLKTTLSELKPGAEIEGTALVQFSSTTSHQARLLRVLKAMDYLYTRKRNNNAQETEKNEKAVLELYAKLDFADLWKQLGSCLTLIQEREDLLNVASVLLPLVESFMAVSKYSTPKSYNSTKTAEPDSAEAFFYEFTEEHKKILNLMVRNNPSLMSGSFALLIHNPKILEFDNKRNYFNQQLHKRTEPREHYRPLRLSVRRAHVFEDTYQKLQGLTGEEIKHGKLNVSFHNEEGVDAGGVAREWFSVLARQMFDPNYALFITSAADKLTYQPNRASGVNSEHLSYFKCVGRIIGKAIHDGRLLDAYFTRSFYKLMLGRSVDYRDVEAVDPAYYKSLVWMLENDITDIIDLTFSIEVDDFGTNKTIDLKPNGRNIPVTEANKHEYVSLITEQKLVLAIKDQVNAFLEGFHDIIPPHLIQIFNEQELELLISGLPDIDIDEWKANTVYEGYTIKSPQIQWFWRAVRSFDQEERAKLLQFSTGTSKVPLEGFAQLQGSNGVQKFQIHKEFGDVNRLPSAHTCFNQIDLPEYLTYEDLRRNLFKAISECSTGFAFQ</sequence>
<feature type="compositionally biased region" description="Basic and acidic residues" evidence="12">
    <location>
        <begin position="2045"/>
        <end position="2067"/>
    </location>
</feature>
<dbReference type="InterPro" id="IPR035983">
    <property type="entry name" value="Hect_E3_ubiquitin_ligase"/>
</dbReference>
<comment type="similarity">
    <text evidence="10">Belongs to the UPL family. TOM1/PTR1 subfamily.</text>
</comment>
<dbReference type="PANTHER" id="PTHR11254">
    <property type="entry name" value="HECT DOMAIN UBIQUITIN-PROTEIN LIGASE"/>
    <property type="match status" value="1"/>
</dbReference>
<dbReference type="PROSITE" id="PS50237">
    <property type="entry name" value="HECT"/>
    <property type="match status" value="1"/>
</dbReference>
<reference evidence="14 15" key="1">
    <citation type="submission" date="2016-03" db="EMBL/GenBank/DDBJ databases">
        <title>Choanephora cucurbitarum.</title>
        <authorList>
            <person name="Min B."/>
            <person name="Park H."/>
            <person name="Park J.-H."/>
            <person name="Shin H.-D."/>
            <person name="Choi I.-G."/>
        </authorList>
    </citation>
    <scope>NUCLEOTIDE SEQUENCE [LARGE SCALE GENOMIC DNA]</scope>
    <source>
        <strain evidence="14 15">KUS-F28377</strain>
    </source>
</reference>
<feature type="region of interest" description="Disordered" evidence="12">
    <location>
        <begin position="2730"/>
        <end position="2759"/>
    </location>
</feature>
<organism evidence="14 15">
    <name type="scientific">Choanephora cucurbitarum</name>
    <dbReference type="NCBI Taxonomy" id="101091"/>
    <lineage>
        <taxon>Eukaryota</taxon>
        <taxon>Fungi</taxon>
        <taxon>Fungi incertae sedis</taxon>
        <taxon>Mucoromycota</taxon>
        <taxon>Mucoromycotina</taxon>
        <taxon>Mucoromycetes</taxon>
        <taxon>Mucorales</taxon>
        <taxon>Mucorineae</taxon>
        <taxon>Choanephoraceae</taxon>
        <taxon>Choanephoroideae</taxon>
        <taxon>Choanephora</taxon>
    </lineage>
</organism>
<keyword evidence="5" id="KW-0813">Transport</keyword>
<feature type="compositionally biased region" description="Basic residues" evidence="12">
    <location>
        <begin position="2670"/>
        <end position="2685"/>
    </location>
</feature>
<dbReference type="InterPro" id="IPR011989">
    <property type="entry name" value="ARM-like"/>
</dbReference>
<comment type="pathway">
    <text evidence="3">Protein modification; protein ubiquitination.</text>
</comment>
<feature type="compositionally biased region" description="Acidic residues" evidence="12">
    <location>
        <begin position="1943"/>
        <end position="1985"/>
    </location>
</feature>
<dbReference type="EMBL" id="LUGH01000002">
    <property type="protein sequence ID" value="OBZ91840.1"/>
    <property type="molecule type" value="Genomic_DNA"/>
</dbReference>
<dbReference type="InterPro" id="IPR016024">
    <property type="entry name" value="ARM-type_fold"/>
</dbReference>
<feature type="region of interest" description="Disordered" evidence="12">
    <location>
        <begin position="1942"/>
        <end position="2067"/>
    </location>
</feature>
<feature type="region of interest" description="Disordered" evidence="12">
    <location>
        <begin position="1225"/>
        <end position="1274"/>
    </location>
</feature>
<evidence type="ECO:0000256" key="3">
    <source>
        <dbReference type="ARBA" id="ARBA00004906"/>
    </source>
</evidence>
<dbReference type="Gene3D" id="3.30.2410.10">
    <property type="entry name" value="Hect, E3 ligase catalytic domain"/>
    <property type="match status" value="1"/>
</dbReference>
<keyword evidence="6" id="KW-0808">Transferase</keyword>
<dbReference type="Proteomes" id="UP000093000">
    <property type="component" value="Unassembled WGS sequence"/>
</dbReference>
<dbReference type="InterPro" id="IPR050409">
    <property type="entry name" value="E3_ubiq-protein_ligase"/>
</dbReference>
<evidence type="ECO:0000256" key="4">
    <source>
        <dbReference type="ARBA" id="ARBA00012485"/>
    </source>
</evidence>
<dbReference type="InParanoid" id="A0A1C7NS81"/>
<dbReference type="Pfam" id="PF06025">
    <property type="entry name" value="DUF913"/>
    <property type="match status" value="2"/>
</dbReference>
<dbReference type="EC" id="2.3.2.26" evidence="4"/>
<dbReference type="SMART" id="SM00119">
    <property type="entry name" value="HECTc"/>
    <property type="match status" value="1"/>
</dbReference>
<dbReference type="GO" id="GO:0051028">
    <property type="term" value="P:mRNA transport"/>
    <property type="evidence" value="ECO:0007669"/>
    <property type="project" value="UniProtKB-KW"/>
</dbReference>
<feature type="compositionally biased region" description="Polar residues" evidence="12">
    <location>
        <begin position="2243"/>
        <end position="2252"/>
    </location>
</feature>
<evidence type="ECO:0000256" key="5">
    <source>
        <dbReference type="ARBA" id="ARBA00022448"/>
    </source>
</evidence>
<feature type="compositionally biased region" description="Basic and acidic residues" evidence="12">
    <location>
        <begin position="2734"/>
        <end position="2746"/>
    </location>
</feature>
<dbReference type="SUPFAM" id="SSF48371">
    <property type="entry name" value="ARM repeat"/>
    <property type="match status" value="1"/>
</dbReference>
<dbReference type="FunFam" id="3.90.1750.10:FF:000026">
    <property type="entry name" value="E3 ubiquitin-protein ligase HACE1"/>
    <property type="match status" value="1"/>
</dbReference>
<feature type="compositionally biased region" description="Polar residues" evidence="12">
    <location>
        <begin position="2476"/>
        <end position="2501"/>
    </location>
</feature>
<feature type="region of interest" description="Disordered" evidence="12">
    <location>
        <begin position="2433"/>
        <end position="2501"/>
    </location>
</feature>
<evidence type="ECO:0000256" key="11">
    <source>
        <dbReference type="PROSITE-ProRule" id="PRU00104"/>
    </source>
</evidence>
<proteinExistence type="inferred from homology"/>
<dbReference type="Gene3D" id="1.25.10.10">
    <property type="entry name" value="Leucine-rich Repeat Variant"/>
    <property type="match status" value="1"/>
</dbReference>
<keyword evidence="9" id="KW-0539">Nucleus</keyword>
<dbReference type="Pfam" id="PF00632">
    <property type="entry name" value="HECT"/>
    <property type="match status" value="1"/>
</dbReference>
<dbReference type="Pfam" id="PF06012">
    <property type="entry name" value="DUF908"/>
    <property type="match status" value="2"/>
</dbReference>
<dbReference type="GO" id="GO:0005634">
    <property type="term" value="C:nucleus"/>
    <property type="evidence" value="ECO:0007669"/>
    <property type="project" value="UniProtKB-SubCell"/>
</dbReference>
<evidence type="ECO:0000256" key="2">
    <source>
        <dbReference type="ARBA" id="ARBA00004123"/>
    </source>
</evidence>
<dbReference type="PANTHER" id="PTHR11254:SF67">
    <property type="entry name" value="E3 UBIQUITIN-PROTEIN LIGASE HUWE1"/>
    <property type="match status" value="1"/>
</dbReference>
<evidence type="ECO:0000259" key="13">
    <source>
        <dbReference type="PROSITE" id="PS50237"/>
    </source>
</evidence>
<evidence type="ECO:0000256" key="1">
    <source>
        <dbReference type="ARBA" id="ARBA00000885"/>
    </source>
</evidence>
<dbReference type="Gene3D" id="3.30.2160.10">
    <property type="entry name" value="Hect, E3 ligase catalytic domain"/>
    <property type="match status" value="1"/>
</dbReference>
<dbReference type="FunFam" id="3.30.2410.10:FF:000004">
    <property type="entry name" value="E3 ubiquitin-protein ligase HUWE1, variant"/>
    <property type="match status" value="1"/>
</dbReference>
<dbReference type="FunCoup" id="A0A1C7NS81">
    <property type="interactions" value="896"/>
</dbReference>
<dbReference type="OrthoDB" id="8068875at2759"/>
<dbReference type="GO" id="GO:0061630">
    <property type="term" value="F:ubiquitin protein ligase activity"/>
    <property type="evidence" value="ECO:0007669"/>
    <property type="project" value="UniProtKB-EC"/>
</dbReference>
<comment type="subcellular location">
    <subcellularLocation>
        <location evidence="2">Nucleus</location>
    </subcellularLocation>
</comment>
<dbReference type="InterPro" id="IPR000569">
    <property type="entry name" value="HECT_dom"/>
</dbReference>
<dbReference type="FunFam" id="3.90.1750.10:FF:000003">
    <property type="entry name" value="E3 ubiquitin-protein ligase UPL1"/>
    <property type="match status" value="1"/>
</dbReference>
<dbReference type="SUPFAM" id="SSF56204">
    <property type="entry name" value="Hect, E3 ligase catalytic domain"/>
    <property type="match status" value="1"/>
</dbReference>
<evidence type="ECO:0000256" key="12">
    <source>
        <dbReference type="SAM" id="MobiDB-lite"/>
    </source>
</evidence>
<feature type="compositionally biased region" description="Polar residues" evidence="12">
    <location>
        <begin position="2446"/>
        <end position="2464"/>
    </location>
</feature>
<evidence type="ECO:0000313" key="15">
    <source>
        <dbReference type="Proteomes" id="UP000093000"/>
    </source>
</evidence>
<gene>
    <name evidence="14" type="primary">ptr1_0</name>
    <name evidence="14" type="ORF">A0J61_00126</name>
</gene>
<comment type="caution">
    <text evidence="14">The sequence shown here is derived from an EMBL/GenBank/DDBJ whole genome shotgun (WGS) entry which is preliminary data.</text>
</comment>
<feature type="domain" description="HECT" evidence="13">
    <location>
        <begin position="3037"/>
        <end position="3373"/>
    </location>
</feature>
<dbReference type="Pfam" id="PF14377">
    <property type="entry name" value="UBM"/>
    <property type="match status" value="2"/>
</dbReference>
<name>A0A1C7NS81_9FUNG</name>
<feature type="compositionally biased region" description="Low complexity" evidence="12">
    <location>
        <begin position="2027"/>
        <end position="2044"/>
    </location>
</feature>
<dbReference type="GO" id="GO:0000209">
    <property type="term" value="P:protein polyubiquitination"/>
    <property type="evidence" value="ECO:0007669"/>
    <property type="project" value="TreeGrafter"/>
</dbReference>
<comment type="catalytic activity">
    <reaction evidence="1">
        <text>S-ubiquitinyl-[E2 ubiquitin-conjugating enzyme]-L-cysteine + [acceptor protein]-L-lysine = [E2 ubiquitin-conjugating enzyme]-L-cysteine + N(6)-ubiquitinyl-[acceptor protein]-L-lysine.</text>
        <dbReference type="EC" id="2.3.2.26"/>
    </reaction>
</comment>
<feature type="compositionally biased region" description="Acidic residues" evidence="12">
    <location>
        <begin position="1999"/>
        <end position="2026"/>
    </location>
</feature>
<dbReference type="STRING" id="101091.A0A1C7NS81"/>
<dbReference type="CDD" id="cd00078">
    <property type="entry name" value="HECTc"/>
    <property type="match status" value="1"/>
</dbReference>
<feature type="region of interest" description="Disordered" evidence="12">
    <location>
        <begin position="2668"/>
        <end position="2687"/>
    </location>
</feature>
<dbReference type="GO" id="GO:0005737">
    <property type="term" value="C:cytoplasm"/>
    <property type="evidence" value="ECO:0007669"/>
    <property type="project" value="TreeGrafter"/>
</dbReference>
<dbReference type="GO" id="GO:0006511">
    <property type="term" value="P:ubiquitin-dependent protein catabolic process"/>
    <property type="evidence" value="ECO:0007669"/>
    <property type="project" value="TreeGrafter"/>
</dbReference>
<evidence type="ECO:0000256" key="10">
    <source>
        <dbReference type="ARBA" id="ARBA00034494"/>
    </source>
</evidence>
<feature type="active site" description="Glycyl thioester intermediate" evidence="11">
    <location>
        <position position="3340"/>
    </location>
</feature>
<feature type="region of interest" description="Disordered" evidence="12">
    <location>
        <begin position="2237"/>
        <end position="2264"/>
    </location>
</feature>
<keyword evidence="8" id="KW-0509">mRNA transport</keyword>
<dbReference type="FunFam" id="3.30.2160.10:FF:000001">
    <property type="entry name" value="E3 ubiquitin-protein ligase NEDD4-like"/>
    <property type="match status" value="1"/>
</dbReference>
<dbReference type="InterPro" id="IPR025527">
    <property type="entry name" value="HUWE1/Rev1_UBM"/>
</dbReference>
<evidence type="ECO:0000256" key="7">
    <source>
        <dbReference type="ARBA" id="ARBA00022786"/>
    </source>
</evidence>
<dbReference type="InterPro" id="IPR010309">
    <property type="entry name" value="E3_Ub_ligase_DUF908"/>
</dbReference>
<dbReference type="UniPathway" id="UPA00143"/>
<feature type="compositionally biased region" description="Acidic residues" evidence="12">
    <location>
        <begin position="1238"/>
        <end position="1260"/>
    </location>
</feature>
<dbReference type="Gene3D" id="3.90.1750.10">
    <property type="entry name" value="Hect, E3 ligase catalytic domains"/>
    <property type="match status" value="1"/>
</dbReference>
<evidence type="ECO:0000256" key="6">
    <source>
        <dbReference type="ARBA" id="ARBA00022679"/>
    </source>
</evidence>
<evidence type="ECO:0000256" key="9">
    <source>
        <dbReference type="ARBA" id="ARBA00023242"/>
    </source>
</evidence>